<keyword evidence="2" id="KW-1185">Reference proteome</keyword>
<gene>
    <name evidence="1" type="ORF">BDV28DRAFT_133005</name>
</gene>
<accession>A0A5N6Z760</accession>
<name>A0A5N6Z760_9EURO</name>
<evidence type="ECO:0000313" key="2">
    <source>
        <dbReference type="Proteomes" id="UP000327118"/>
    </source>
</evidence>
<dbReference type="EMBL" id="ML739096">
    <property type="protein sequence ID" value="KAE8353507.1"/>
    <property type="molecule type" value="Genomic_DNA"/>
</dbReference>
<organism evidence="1 2">
    <name type="scientific">Aspergillus coremiiformis</name>
    <dbReference type="NCBI Taxonomy" id="138285"/>
    <lineage>
        <taxon>Eukaryota</taxon>
        <taxon>Fungi</taxon>
        <taxon>Dikarya</taxon>
        <taxon>Ascomycota</taxon>
        <taxon>Pezizomycotina</taxon>
        <taxon>Eurotiomycetes</taxon>
        <taxon>Eurotiomycetidae</taxon>
        <taxon>Eurotiales</taxon>
        <taxon>Aspergillaceae</taxon>
        <taxon>Aspergillus</taxon>
        <taxon>Aspergillus subgen. Circumdati</taxon>
    </lineage>
</organism>
<dbReference type="Proteomes" id="UP000327118">
    <property type="component" value="Unassembled WGS sequence"/>
</dbReference>
<reference evidence="2" key="1">
    <citation type="submission" date="2019-04" db="EMBL/GenBank/DDBJ databases">
        <title>Friends and foes A comparative genomics studyof 23 Aspergillus species from section Flavi.</title>
        <authorList>
            <consortium name="DOE Joint Genome Institute"/>
            <person name="Kjaerbolling I."/>
            <person name="Vesth T."/>
            <person name="Frisvad J.C."/>
            <person name="Nybo J.L."/>
            <person name="Theobald S."/>
            <person name="Kildgaard S."/>
            <person name="Isbrandt T."/>
            <person name="Kuo A."/>
            <person name="Sato A."/>
            <person name="Lyhne E.K."/>
            <person name="Kogle M.E."/>
            <person name="Wiebenga A."/>
            <person name="Kun R.S."/>
            <person name="Lubbers R.J."/>
            <person name="Makela M.R."/>
            <person name="Barry K."/>
            <person name="Chovatia M."/>
            <person name="Clum A."/>
            <person name="Daum C."/>
            <person name="Haridas S."/>
            <person name="He G."/>
            <person name="LaButti K."/>
            <person name="Lipzen A."/>
            <person name="Mondo S."/>
            <person name="Riley R."/>
            <person name="Salamov A."/>
            <person name="Simmons B.A."/>
            <person name="Magnuson J.K."/>
            <person name="Henrissat B."/>
            <person name="Mortensen U.H."/>
            <person name="Larsen T.O."/>
            <person name="Devries R.P."/>
            <person name="Grigoriev I.V."/>
            <person name="Machida M."/>
            <person name="Baker S.E."/>
            <person name="Andersen M.R."/>
        </authorList>
    </citation>
    <scope>NUCLEOTIDE SEQUENCE [LARGE SCALE GENOMIC DNA]</scope>
    <source>
        <strain evidence="2">CBS 553.77</strain>
    </source>
</reference>
<proteinExistence type="predicted"/>
<dbReference type="AlphaFoldDB" id="A0A5N6Z760"/>
<evidence type="ECO:0000313" key="1">
    <source>
        <dbReference type="EMBL" id="KAE8353507.1"/>
    </source>
</evidence>
<sequence>MTGLDQSGLMILSLWLSHSSGKWVSMLYLSISVPKRRPHKRTVPSFLFPHLEFMPSRSLGSERVLDAGNRRNCLQDPPIVSPGLERLLSSTDKSDG</sequence>
<protein>
    <submittedName>
        <fullName evidence="1">Uncharacterized protein</fullName>
    </submittedName>
</protein>